<proteinExistence type="predicted"/>
<feature type="signal peptide" evidence="1">
    <location>
        <begin position="1"/>
        <end position="21"/>
    </location>
</feature>
<keyword evidence="4" id="KW-1185">Reference proteome</keyword>
<dbReference type="PANTHER" id="PTHR36156">
    <property type="entry name" value="SLR2101 PROTEIN"/>
    <property type="match status" value="1"/>
</dbReference>
<name>Q0YQI1_9CHLB</name>
<reference evidence="3 4" key="2">
    <citation type="submission" date="2006-07" db="EMBL/GenBank/DDBJ databases">
        <title>Sequencing of the draft genome and assembly of Chlorobium ferroxidans DSM 13031.</title>
        <authorList>
            <consortium name="US DOE Joint Genome Institute (JGI-PGF)"/>
            <person name="Copeland A."/>
            <person name="Lucas S."/>
            <person name="Lapidus A."/>
            <person name="Barry K."/>
            <person name="Glavina del Rio T."/>
            <person name="Dalin E."/>
            <person name="Tice H."/>
            <person name="Bruce D."/>
            <person name="Pitluck S."/>
            <person name="Richardson P."/>
        </authorList>
    </citation>
    <scope>NUCLEOTIDE SEQUENCE [LARGE SCALE GENOMIC DNA]</scope>
    <source>
        <strain evidence="3 4">DSM 13031</strain>
    </source>
</reference>
<dbReference type="RefSeq" id="WP_006366803.1">
    <property type="nucleotide sequence ID" value="NZ_AASE01000017.1"/>
</dbReference>
<dbReference type="AlphaFoldDB" id="Q0YQI1"/>
<reference evidence="3 4" key="1">
    <citation type="submission" date="2006-07" db="EMBL/GenBank/DDBJ databases">
        <title>Annotation of the draft genome assembly of Chlorobium ferroxidans DSM 13031.</title>
        <authorList>
            <consortium name="US DOE Joint Genome Institute (JGI-ORNL)"/>
            <person name="Larimer F."/>
            <person name="Land M."/>
            <person name="Hauser L."/>
        </authorList>
    </citation>
    <scope>NUCLEOTIDE SEQUENCE [LARGE SCALE GENOMIC DNA]</scope>
    <source>
        <strain evidence="3 4">DSM 13031</strain>
    </source>
</reference>
<keyword evidence="1" id="KW-0732">Signal</keyword>
<comment type="caution">
    <text evidence="3">The sequence shown here is derived from an EMBL/GenBank/DDBJ whole genome shotgun (WGS) entry which is preliminary data.</text>
</comment>
<evidence type="ECO:0000259" key="2">
    <source>
        <dbReference type="Pfam" id="PF07883"/>
    </source>
</evidence>
<dbReference type="InterPro" id="IPR047142">
    <property type="entry name" value="OryJ/VirC-like"/>
</dbReference>
<organism evidence="3 4">
    <name type="scientific">Chlorobium ferrooxidans DSM 13031</name>
    <dbReference type="NCBI Taxonomy" id="377431"/>
    <lineage>
        <taxon>Bacteria</taxon>
        <taxon>Pseudomonadati</taxon>
        <taxon>Chlorobiota</taxon>
        <taxon>Chlorobiia</taxon>
        <taxon>Chlorobiales</taxon>
        <taxon>Chlorobiaceae</taxon>
        <taxon>Chlorobium/Pelodictyon group</taxon>
        <taxon>Chlorobium</taxon>
    </lineage>
</organism>
<dbReference type="Proteomes" id="UP000004162">
    <property type="component" value="Unassembled WGS sequence"/>
</dbReference>
<dbReference type="Pfam" id="PF07883">
    <property type="entry name" value="Cupin_2"/>
    <property type="match status" value="1"/>
</dbReference>
<dbReference type="OrthoDB" id="287220at2"/>
<dbReference type="InterPro" id="IPR011051">
    <property type="entry name" value="RmlC_Cupin_sf"/>
</dbReference>
<dbReference type="SUPFAM" id="SSF51182">
    <property type="entry name" value="RmlC-like cupins"/>
    <property type="match status" value="1"/>
</dbReference>
<dbReference type="PANTHER" id="PTHR36156:SF2">
    <property type="entry name" value="CUPIN TYPE-2 DOMAIN-CONTAINING PROTEIN"/>
    <property type="match status" value="1"/>
</dbReference>
<dbReference type="InterPro" id="IPR013096">
    <property type="entry name" value="Cupin_2"/>
</dbReference>
<accession>Q0YQI1</accession>
<feature type="chain" id="PRO_5004179246" evidence="1">
    <location>
        <begin position="22"/>
        <end position="149"/>
    </location>
</feature>
<dbReference type="CDD" id="cd02236">
    <property type="entry name" value="cupin_CV2614-like"/>
    <property type="match status" value="1"/>
</dbReference>
<dbReference type="InterPro" id="IPR014710">
    <property type="entry name" value="RmlC-like_jellyroll"/>
</dbReference>
<evidence type="ECO:0000313" key="3">
    <source>
        <dbReference type="EMBL" id="EAT58530.1"/>
    </source>
</evidence>
<feature type="domain" description="Cupin type-2" evidence="2">
    <location>
        <begin position="59"/>
        <end position="126"/>
    </location>
</feature>
<evidence type="ECO:0000313" key="4">
    <source>
        <dbReference type="Proteomes" id="UP000004162"/>
    </source>
</evidence>
<evidence type="ECO:0000256" key="1">
    <source>
        <dbReference type="SAM" id="SignalP"/>
    </source>
</evidence>
<dbReference type="EMBL" id="AASE01000017">
    <property type="protein sequence ID" value="EAT58530.1"/>
    <property type="molecule type" value="Genomic_DNA"/>
</dbReference>
<gene>
    <name evidence="3" type="ORF">CferDRAFT_0558</name>
</gene>
<protein>
    <submittedName>
        <fullName evidence="3">Cupin region</fullName>
    </submittedName>
</protein>
<sequence>MQRYLMMSVVLFFMHVGALHAAEYQNVEVKKLLTATKTTTSGEKIRYLKSKNPEVTALTVRIPPGGSTGWHKHPVPVYAYVLEGRLTVALKDGRTFTFNKGDALVEVVNTFHNGTNSGPEPVTLAVFYTGAAGLPNVIKEEPAAAPSAP</sequence>
<dbReference type="Gene3D" id="2.60.120.10">
    <property type="entry name" value="Jelly Rolls"/>
    <property type="match status" value="1"/>
</dbReference>